<feature type="transmembrane region" description="Helical" evidence="1">
    <location>
        <begin position="12"/>
        <end position="42"/>
    </location>
</feature>
<evidence type="ECO:0000256" key="1">
    <source>
        <dbReference type="SAM" id="Phobius"/>
    </source>
</evidence>
<feature type="transmembrane region" description="Helical" evidence="1">
    <location>
        <begin position="134"/>
        <end position="161"/>
    </location>
</feature>
<keyword evidence="1" id="KW-0812">Transmembrane</keyword>
<sequence length="166" mass="17062">MDPDIVITVIAALAVAVGLTGIIIPVLPGSILIIAALLGWALGMQSAAAWWTFGVGAVLALAGLLASAVLTGRRLKQRQVPNTSVLAGVVVGVVGMFLIPVVGLIVGFVAGLLLSEFFRRRSLPEAWSASYAALKAMGLGILVELGLAFAAGSVFAGGIWWHFASR</sequence>
<accession>A0A975PFD4</accession>
<keyword evidence="1" id="KW-0472">Membrane</keyword>
<evidence type="ECO:0000313" key="3">
    <source>
        <dbReference type="Proteomes" id="UP000680588"/>
    </source>
</evidence>
<dbReference type="PANTHER" id="PTHR39165">
    <property type="entry name" value="IG HYPOTHETICAL 17883"/>
    <property type="match status" value="1"/>
</dbReference>
<gene>
    <name evidence="2" type="ORF">KG104_16945</name>
</gene>
<keyword evidence="1" id="KW-1133">Transmembrane helix</keyword>
<keyword evidence="3" id="KW-1185">Reference proteome</keyword>
<protein>
    <submittedName>
        <fullName evidence="2">DUF456 domain-containing protein</fullName>
    </submittedName>
</protein>
<dbReference type="Proteomes" id="UP000680588">
    <property type="component" value="Chromosome"/>
</dbReference>
<feature type="transmembrane region" description="Helical" evidence="1">
    <location>
        <begin position="48"/>
        <end position="72"/>
    </location>
</feature>
<feature type="transmembrane region" description="Helical" evidence="1">
    <location>
        <begin position="84"/>
        <end position="114"/>
    </location>
</feature>
<name>A0A975PFD4_9MICC</name>
<dbReference type="RefSeq" id="WP_104053302.1">
    <property type="nucleotide sequence ID" value="NZ_CP076456.1"/>
</dbReference>
<dbReference type="AlphaFoldDB" id="A0A975PFD4"/>
<proteinExistence type="predicted"/>
<organism evidence="2 3">
    <name type="scientific">Arthrobacter sunyaminii</name>
    <dbReference type="NCBI Taxonomy" id="2816859"/>
    <lineage>
        <taxon>Bacteria</taxon>
        <taxon>Bacillati</taxon>
        <taxon>Actinomycetota</taxon>
        <taxon>Actinomycetes</taxon>
        <taxon>Micrococcales</taxon>
        <taxon>Micrococcaceae</taxon>
        <taxon>Arthrobacter</taxon>
    </lineage>
</organism>
<evidence type="ECO:0000313" key="2">
    <source>
        <dbReference type="EMBL" id="QWQ36099.1"/>
    </source>
</evidence>
<dbReference type="PANTHER" id="PTHR39165:SF1">
    <property type="entry name" value="DUF456 DOMAIN-CONTAINING PROTEIN"/>
    <property type="match status" value="1"/>
</dbReference>
<dbReference type="InterPro" id="IPR007403">
    <property type="entry name" value="DUF456"/>
</dbReference>
<dbReference type="EMBL" id="CP076456">
    <property type="protein sequence ID" value="QWQ36099.1"/>
    <property type="molecule type" value="Genomic_DNA"/>
</dbReference>
<reference evidence="2" key="1">
    <citation type="submission" date="2021-06" db="EMBL/GenBank/DDBJ databases">
        <title>Novel species in genus Arthrobacter.</title>
        <authorList>
            <person name="Zhang G."/>
        </authorList>
    </citation>
    <scope>NUCLEOTIDE SEQUENCE</scope>
    <source>
        <strain evidence="2">Zg-ZUI122</strain>
    </source>
</reference>
<dbReference type="Pfam" id="PF04306">
    <property type="entry name" value="DUF456"/>
    <property type="match status" value="1"/>
</dbReference>
<dbReference type="KEGG" id="asun:KG104_16945"/>